<dbReference type="SUPFAM" id="SSF141868">
    <property type="entry name" value="EAL domain-like"/>
    <property type="match status" value="1"/>
</dbReference>
<dbReference type="InterPro" id="IPR001633">
    <property type="entry name" value="EAL_dom"/>
</dbReference>
<dbReference type="EMBL" id="JAEPRJ010000001">
    <property type="protein sequence ID" value="MBK5897828.1"/>
    <property type="molecule type" value="Genomic_DNA"/>
</dbReference>
<organism evidence="3 4">
    <name type="scientific">Catonella massiliensis</name>
    <dbReference type="NCBI Taxonomy" id="2799636"/>
    <lineage>
        <taxon>Bacteria</taxon>
        <taxon>Bacillati</taxon>
        <taxon>Bacillota</taxon>
        <taxon>Clostridia</taxon>
        <taxon>Lachnospirales</taxon>
        <taxon>Lachnospiraceae</taxon>
        <taxon>Catonella</taxon>
    </lineage>
</organism>
<evidence type="ECO:0000313" key="3">
    <source>
        <dbReference type="EMBL" id="MBK5897828.1"/>
    </source>
</evidence>
<reference evidence="3 4" key="1">
    <citation type="submission" date="2021-01" db="EMBL/GenBank/DDBJ databases">
        <title>Isolation and description of Catonella massiliensis sp. nov., a novel Catonella species, isolated from a stable periodontitis subject.</title>
        <authorList>
            <person name="Antezack A."/>
            <person name="Boxberger M."/>
            <person name="La Scola B."/>
            <person name="Monnet-Corti V."/>
        </authorList>
    </citation>
    <scope>NUCLEOTIDE SEQUENCE [LARGE SCALE GENOMIC DNA]</scope>
    <source>
        <strain evidence="3 4">Marseille-Q4567</strain>
    </source>
</reference>
<dbReference type="Gene3D" id="3.30.450.40">
    <property type="match status" value="1"/>
</dbReference>
<dbReference type="Gene3D" id="3.30.70.270">
    <property type="match status" value="2"/>
</dbReference>
<dbReference type="SUPFAM" id="SSF55073">
    <property type="entry name" value="Nucleotide cyclase"/>
    <property type="match status" value="2"/>
</dbReference>
<dbReference type="PROSITE" id="PS50883">
    <property type="entry name" value="EAL"/>
    <property type="match status" value="1"/>
</dbReference>
<dbReference type="Gene3D" id="3.30.450.20">
    <property type="entry name" value="PAS domain"/>
    <property type="match status" value="1"/>
</dbReference>
<dbReference type="InterPro" id="IPR035919">
    <property type="entry name" value="EAL_sf"/>
</dbReference>
<dbReference type="Pfam" id="PF00990">
    <property type="entry name" value="GGDEF"/>
    <property type="match status" value="2"/>
</dbReference>
<feature type="domain" description="EAL" evidence="1">
    <location>
        <begin position="657"/>
        <end position="910"/>
    </location>
</feature>
<dbReference type="SUPFAM" id="SSF55785">
    <property type="entry name" value="PYP-like sensor domain (PAS domain)"/>
    <property type="match status" value="1"/>
</dbReference>
<evidence type="ECO:0000259" key="1">
    <source>
        <dbReference type="PROSITE" id="PS50883"/>
    </source>
</evidence>
<dbReference type="InterPro" id="IPR000160">
    <property type="entry name" value="GGDEF_dom"/>
</dbReference>
<comment type="caution">
    <text evidence="3">The sequence shown here is derived from an EMBL/GenBank/DDBJ whole genome shotgun (WGS) entry which is preliminary data.</text>
</comment>
<dbReference type="InterPro" id="IPR029787">
    <property type="entry name" value="Nucleotide_cyclase"/>
</dbReference>
<dbReference type="Proteomes" id="UP000604730">
    <property type="component" value="Unassembled WGS sequence"/>
</dbReference>
<dbReference type="SMART" id="SM00052">
    <property type="entry name" value="EAL"/>
    <property type="match status" value="1"/>
</dbReference>
<dbReference type="Pfam" id="PF08447">
    <property type="entry name" value="PAS_3"/>
    <property type="match status" value="1"/>
</dbReference>
<feature type="domain" description="GGDEF" evidence="2">
    <location>
        <begin position="517"/>
        <end position="649"/>
    </location>
</feature>
<feature type="domain" description="GGDEF" evidence="2">
    <location>
        <begin position="211"/>
        <end position="328"/>
    </location>
</feature>
<name>A0ABS1J100_9FIRM</name>
<dbReference type="Gene3D" id="3.20.20.450">
    <property type="entry name" value="EAL domain"/>
    <property type="match status" value="1"/>
</dbReference>
<dbReference type="PANTHER" id="PTHR33121:SF71">
    <property type="entry name" value="OXYGEN SENSOR PROTEIN DOSP"/>
    <property type="match status" value="1"/>
</dbReference>
<dbReference type="Pfam" id="PF01590">
    <property type="entry name" value="GAF"/>
    <property type="match status" value="1"/>
</dbReference>
<sequence length="910" mass="105243">MISERKQIIDNTSSITEYLGNWLWNALDLENTTLNASEMLKFLGELCKCERAYVFEIDYSNETISNTYEWCAKGITPQIEMLQNESIQIVDFWLDLFRQNKNVIIPDVEAIKTDAPSTYAVLKPQDVKSLVAVPIYLGNDVVGFLGVDNPEKLDEDETIPVLKKISSLFSFIVKHRNAEKKITFDKYHDPLTLAYNREAFEEDFKKLDGCRQLGIVSCDLSELETTNDERGYQEGNILLCRLNALLGEVFAGYKIYRVTGNRFLVVCPNIDSAYFDKLIKNLEGEINNKHIPLVFGSYWSNENPLVPVEVRAVAESVLYKNKAIYFSKPDPVTGRTRDRRMMSLDNFVDHFNDSRNSMLYRFIENNYFSLDVFFKALELGDSHPYFGDLQKNVWFISDTIKEKWGFENNIVHDLPEEWKQFITHEKDREFYEKDFSEFIKQKRDVYDLIYRVVDKYGEEVWVRCAGYIKWDKEREKPLFYSGNVSILSNAFETCPITNFQKEKAAVRDISSMFFKGDKSSCLCFRLNGFGEINELRGRSIGDNLIKDIATELLASFDDRIKFYRLDGLRFMALIAGDADYTLDECSKKIKKIISNSYAEYNLPIRYPCAVGILGELNTDMSAIEIITDVMSVLDIAKHKPEEDIIYTEKTMSSHREQKQMLLDISKDVANDMNNFRVVMQPIVSAETHRLIGGELLLRWSYMGQNVSPMVFVPILEENNLMSTVGKWVFKQAAKISKRICAYIPEFTLDFNVSYYQIKDETLLPYMKQLLEDYEMDGSRLVLELTETHYHDDPIKLLKFIESCKDMNMMMAIDDFGVGYSSLEMLLKYPANIVKLDRSLMKKMSDSSDSKVFISTIVSACHNFDKMVCVEGVETEKELNIVTEAGCDSVQGYYFYKPMEIPDVYKLFATI</sequence>
<dbReference type="InterPro" id="IPR050706">
    <property type="entry name" value="Cyclic-di-GMP_PDE-like"/>
</dbReference>
<dbReference type="PROSITE" id="PS50887">
    <property type="entry name" value="GGDEF"/>
    <property type="match status" value="2"/>
</dbReference>
<gene>
    <name evidence="3" type="ORF">JJN12_08570</name>
</gene>
<evidence type="ECO:0000313" key="4">
    <source>
        <dbReference type="Proteomes" id="UP000604730"/>
    </source>
</evidence>
<dbReference type="InterPro" id="IPR003018">
    <property type="entry name" value="GAF"/>
</dbReference>
<evidence type="ECO:0000259" key="2">
    <source>
        <dbReference type="PROSITE" id="PS50887"/>
    </source>
</evidence>
<dbReference type="PANTHER" id="PTHR33121">
    <property type="entry name" value="CYCLIC DI-GMP PHOSPHODIESTERASE PDEF"/>
    <property type="match status" value="1"/>
</dbReference>
<dbReference type="InterPro" id="IPR029016">
    <property type="entry name" value="GAF-like_dom_sf"/>
</dbReference>
<keyword evidence="4" id="KW-1185">Reference proteome</keyword>
<dbReference type="RefSeq" id="WP_208429290.1">
    <property type="nucleotide sequence ID" value="NZ_JAEPRJ010000001.1"/>
</dbReference>
<dbReference type="CDD" id="cd01948">
    <property type="entry name" value="EAL"/>
    <property type="match status" value="1"/>
</dbReference>
<dbReference type="InterPro" id="IPR013655">
    <property type="entry name" value="PAS_fold_3"/>
</dbReference>
<accession>A0ABS1J100</accession>
<dbReference type="InterPro" id="IPR035965">
    <property type="entry name" value="PAS-like_dom_sf"/>
</dbReference>
<dbReference type="Pfam" id="PF00563">
    <property type="entry name" value="EAL"/>
    <property type="match status" value="1"/>
</dbReference>
<proteinExistence type="predicted"/>
<dbReference type="InterPro" id="IPR043128">
    <property type="entry name" value="Rev_trsase/Diguanyl_cyclase"/>
</dbReference>
<dbReference type="SMART" id="SM00267">
    <property type="entry name" value="GGDEF"/>
    <property type="match status" value="1"/>
</dbReference>
<protein>
    <submittedName>
        <fullName evidence="3">EAL domain-containing protein</fullName>
    </submittedName>
</protein>
<dbReference type="SUPFAM" id="SSF55781">
    <property type="entry name" value="GAF domain-like"/>
    <property type="match status" value="1"/>
</dbReference>